<sequence>MNEKAFYIKKFEALKIFFFIKVFHTERIHARIFPDCFLIQCLDDKFYGLLNGFSMFKSPTATLAPIGAFV</sequence>
<keyword evidence="2" id="KW-1185">Reference proteome</keyword>
<dbReference type="Proteomes" id="UP000199469">
    <property type="component" value="Unassembled WGS sequence"/>
</dbReference>
<accession>A0A1I0NSM2</accession>
<gene>
    <name evidence="1" type="ORF">SAMN05421841_0775</name>
</gene>
<dbReference type="STRING" id="356305.SAMN05421841_0775"/>
<evidence type="ECO:0000313" key="2">
    <source>
        <dbReference type="Proteomes" id="UP000199469"/>
    </source>
</evidence>
<dbReference type="AlphaFoldDB" id="A0A1I0NSM2"/>
<protein>
    <submittedName>
        <fullName evidence="1">Uncharacterized protein</fullName>
    </submittedName>
</protein>
<proteinExistence type="predicted"/>
<evidence type="ECO:0000313" key="1">
    <source>
        <dbReference type="EMBL" id="SEW04548.1"/>
    </source>
</evidence>
<reference evidence="2" key="1">
    <citation type="submission" date="2016-10" db="EMBL/GenBank/DDBJ databases">
        <authorList>
            <person name="Varghese N."/>
            <person name="Submissions S."/>
        </authorList>
    </citation>
    <scope>NUCLEOTIDE SEQUENCE [LARGE SCALE GENOMIC DNA]</scope>
    <source>
        <strain evidence="2">DSM 17724</strain>
    </source>
</reference>
<organism evidence="1 2">
    <name type="scientific">Chryseobacterium wanjuense</name>
    <dbReference type="NCBI Taxonomy" id="356305"/>
    <lineage>
        <taxon>Bacteria</taxon>
        <taxon>Pseudomonadati</taxon>
        <taxon>Bacteroidota</taxon>
        <taxon>Flavobacteriia</taxon>
        <taxon>Flavobacteriales</taxon>
        <taxon>Weeksellaceae</taxon>
        <taxon>Chryseobacterium group</taxon>
        <taxon>Chryseobacterium</taxon>
    </lineage>
</organism>
<dbReference type="EMBL" id="FOIU01000001">
    <property type="protein sequence ID" value="SEW04548.1"/>
    <property type="molecule type" value="Genomic_DNA"/>
</dbReference>
<name>A0A1I0NSM2_9FLAO</name>